<keyword evidence="2" id="KW-1185">Reference proteome</keyword>
<gene>
    <name evidence="1" type="ORF">O6H91_04G106800</name>
</gene>
<accession>A0ACC2E0A5</accession>
<evidence type="ECO:0000313" key="2">
    <source>
        <dbReference type="Proteomes" id="UP001162992"/>
    </source>
</evidence>
<comment type="caution">
    <text evidence="1">The sequence shown here is derived from an EMBL/GenBank/DDBJ whole genome shotgun (WGS) entry which is preliminary data.</text>
</comment>
<dbReference type="Proteomes" id="UP001162992">
    <property type="component" value="Chromosome 4"/>
</dbReference>
<dbReference type="EMBL" id="CM055095">
    <property type="protein sequence ID" value="KAJ7559920.1"/>
    <property type="molecule type" value="Genomic_DNA"/>
</dbReference>
<sequence length="917" mass="102530">MSNIYSDYSTAAFADSTHTRELDSTHLKVVEMDPSGRYIKYNEILGKGAVKTVYRAFDRIDGIEVAWNQAKLEDLLRNPEDLERFYAEVHLLKSLKHKNIIKFYNSWMDTRNINFITEIFTSGTLRQYRERHKHVDLKAVKYWARQILRGLLYLHSHDPSIIHRDLKCDNIFINGNIGEVKIGDFGLAAILFQSRAARSVLGTPEFMAPELYEEEYNELVDIYSFGMCLLEMITSEYPYSECTNAAQIYKKVTAGKKPAALERVKDPSARAFIEKCLEKANRRPPARELLMDPFLLCADLEATGCMRFINQSDIRRKDIDIGGADWEELCYDTISGEDSLSSSWDPKANNAAVAQGNAIFEGCRPGVAVSSCVPSTLDGACRRSSDDSCDSWTVGGPVDQNPFSSSLSSETENSGSNVIMLGLRFVNPEGQVRSIRFPFDVEGDTALSVASEMVHELNLPDQDVSLVAELIDLEIKAVNPAWKTGPAFDDLMASVPSIEEEVMEQSKLEAIYKTAEFSPSTSLTSQAALFSPVPTKKNFCFSTKDNVALSSTRPECTMHGRFEEVNCLFNRAHSLHRTNEQNNFPCMLSENQVGLDLTEETSFTICSKVDNSCASVHQHDALSSLEVIQEDAKYPKSPAKKSDNPHTMTEAEHSKYTSKSSRVVDSEEYVELPPSEIYDGCCKSFNILTERVHDINEQLKPASLYREMTSCSEDEDASLLFASELKLLDQAYQQELRALHMKHKQALLQLKSRYRHGRSLGSSLSVCSDDQQVNGTMCAMLQDSSHLAPSSDSNDPYTSRSEKNDQLGCEAGKVKASSRDYSNFVVDYRLPVCETANCQTPMFSEKAILPWHGNQRKSASKETGRPWSCSPRFDLVWSGLDTVDRQDGLEQENCHSQLDESVASVGLLVGGTSLDCS</sequence>
<protein>
    <submittedName>
        <fullName evidence="1">Uncharacterized protein</fullName>
    </submittedName>
</protein>
<organism evidence="1 2">
    <name type="scientific">Diphasiastrum complanatum</name>
    <name type="common">Issler's clubmoss</name>
    <name type="synonym">Lycopodium complanatum</name>
    <dbReference type="NCBI Taxonomy" id="34168"/>
    <lineage>
        <taxon>Eukaryota</taxon>
        <taxon>Viridiplantae</taxon>
        <taxon>Streptophyta</taxon>
        <taxon>Embryophyta</taxon>
        <taxon>Tracheophyta</taxon>
        <taxon>Lycopodiopsida</taxon>
        <taxon>Lycopodiales</taxon>
        <taxon>Lycopodiaceae</taxon>
        <taxon>Lycopodioideae</taxon>
        <taxon>Diphasiastrum</taxon>
    </lineage>
</organism>
<evidence type="ECO:0000313" key="1">
    <source>
        <dbReference type="EMBL" id="KAJ7559920.1"/>
    </source>
</evidence>
<reference evidence="2" key="1">
    <citation type="journal article" date="2024" name="Proc. Natl. Acad. Sci. U.S.A.">
        <title>Extraordinary preservation of gene collinearity over three hundred million years revealed in homosporous lycophytes.</title>
        <authorList>
            <person name="Li C."/>
            <person name="Wickell D."/>
            <person name="Kuo L.Y."/>
            <person name="Chen X."/>
            <person name="Nie B."/>
            <person name="Liao X."/>
            <person name="Peng D."/>
            <person name="Ji J."/>
            <person name="Jenkins J."/>
            <person name="Williams M."/>
            <person name="Shu S."/>
            <person name="Plott C."/>
            <person name="Barry K."/>
            <person name="Rajasekar S."/>
            <person name="Grimwood J."/>
            <person name="Han X."/>
            <person name="Sun S."/>
            <person name="Hou Z."/>
            <person name="He W."/>
            <person name="Dai G."/>
            <person name="Sun C."/>
            <person name="Schmutz J."/>
            <person name="Leebens-Mack J.H."/>
            <person name="Li F.W."/>
            <person name="Wang L."/>
        </authorList>
    </citation>
    <scope>NUCLEOTIDE SEQUENCE [LARGE SCALE GENOMIC DNA]</scope>
    <source>
        <strain evidence="2">cv. PW_Plant_1</strain>
    </source>
</reference>
<name>A0ACC2E0A5_DIPCM</name>
<proteinExistence type="predicted"/>